<feature type="compositionally biased region" description="Low complexity" evidence="4">
    <location>
        <begin position="720"/>
        <end position="732"/>
    </location>
</feature>
<dbReference type="PANTHER" id="PTHR30627:SF1">
    <property type="entry name" value="PEPTIDOGLYCAN D,D-TRANSPEPTIDASE FTSI"/>
    <property type="match status" value="1"/>
</dbReference>
<dbReference type="Pfam" id="PF00905">
    <property type="entry name" value="Transpeptidase"/>
    <property type="match status" value="1"/>
</dbReference>
<organism evidence="7 8">
    <name type="scientific">Brotaphodocola catenula</name>
    <dbReference type="NCBI Taxonomy" id="2885361"/>
    <lineage>
        <taxon>Bacteria</taxon>
        <taxon>Bacillati</taxon>
        <taxon>Bacillota</taxon>
        <taxon>Clostridia</taxon>
        <taxon>Lachnospirales</taxon>
        <taxon>Lachnospiraceae</taxon>
        <taxon>Brotaphodocola</taxon>
    </lineage>
</organism>
<reference evidence="7" key="1">
    <citation type="submission" date="2021-10" db="EMBL/GenBank/DDBJ databases">
        <title>Anaerobic single-cell dispensing facilitates the cultivation of human gut bacteria.</title>
        <authorList>
            <person name="Afrizal A."/>
        </authorList>
    </citation>
    <scope>NUCLEOTIDE SEQUENCE</scope>
    <source>
        <strain evidence="7">CLA-AA-H274</strain>
    </source>
</reference>
<feature type="region of interest" description="Disordered" evidence="4">
    <location>
        <begin position="641"/>
        <end position="662"/>
    </location>
</feature>
<dbReference type="InterPro" id="IPR050515">
    <property type="entry name" value="Beta-lactam/transpept"/>
</dbReference>
<dbReference type="Proteomes" id="UP001198962">
    <property type="component" value="Unassembled WGS sequence"/>
</dbReference>
<comment type="caution">
    <text evidence="7">The sequence shown here is derived from an EMBL/GenBank/DDBJ whole genome shotgun (WGS) entry which is preliminary data.</text>
</comment>
<evidence type="ECO:0000256" key="2">
    <source>
        <dbReference type="ARBA" id="ARBA00007171"/>
    </source>
</evidence>
<dbReference type="InterPro" id="IPR001460">
    <property type="entry name" value="PCN-bd_Tpept"/>
</dbReference>
<gene>
    <name evidence="7" type="ORF">LKD32_01765</name>
</gene>
<dbReference type="InterPro" id="IPR036138">
    <property type="entry name" value="PBP_dimer_sf"/>
</dbReference>
<dbReference type="Gene3D" id="3.90.1310.10">
    <property type="entry name" value="Penicillin-binding protein 2a (Domain 2)"/>
    <property type="match status" value="1"/>
</dbReference>
<evidence type="ECO:0000259" key="5">
    <source>
        <dbReference type="Pfam" id="PF00905"/>
    </source>
</evidence>
<evidence type="ECO:0000259" key="6">
    <source>
        <dbReference type="Pfam" id="PF03717"/>
    </source>
</evidence>
<comment type="subcellular location">
    <subcellularLocation>
        <location evidence="1">Membrane</location>
    </subcellularLocation>
</comment>
<dbReference type="InterPro" id="IPR005311">
    <property type="entry name" value="PBP_dimer"/>
</dbReference>
<sequence length="761" mass="83745">MQEKLAMTGIIILLLAVAVTWRLYSIITKNEDKYTQIVLAQQSYDSRVIPYRRGDIVDRNGTYLATTEKVYNLIIDPQQIMSKEENYLDASVQALVNVFGYDENTMRTLITENKDKAYIRYARKLSYDDKENFENYQKETNKANAKADSKARVKGVWFEDEYRRLYPYNSLACNVIGFSGTDSGLGGIEQSYNSSLIGTNGREYGYLNDDSNLERVIKPATNGNTVVSTIDVNIQNAVEKRIQEWEQQTGSKQIGVVVMDPDTAEVLAMASGSTFDLNNPRVIGDRFNDDQIWQFGLKEATATWNRKHKEETPITQDQVRSYYTDDEIRSFGQQVAWNQIWRNYCISDTYEPGSPSKIFTVATALEEGIISQNDTFFCDGSQEVADVQIKCDAWRRGGHGVLTLEETLMQSCNDAMMQIVAKSGASLFSKYQKMFGFGAKTGIDLPGEADTKNLIYDAQNLRPVELATNSFGQGYNCTMIQMAAAYCSVINGGSYYEPHVVRQILDEQGSVVKKIEPKLVRETVSESTSTFIKHALFRTVNEGTGKAAAVAGYDIAGKTGTAEKIPRRQGNYLLSFCGFAPADDPQVLVYVTIDEPHVEDQAHSSYAAGVFANIMQDILPYMNVFSSVDVQNVDESLASQLPGAEGITDNNGTPAETAPEETKVYDTDEYVDSADGGNGIPDNMPEGAETSETEIVIEPGSEAIDVDSLPDVSAQVSVSTEAETPGGETAEASQGSETENRTQGGSEGEAEAGSDPSAEGE</sequence>
<feature type="domain" description="Penicillin-binding protein dimerisation" evidence="6">
    <location>
        <begin position="50"/>
        <end position="212"/>
    </location>
</feature>
<comment type="similarity">
    <text evidence="2">Belongs to the transpeptidase family.</text>
</comment>
<dbReference type="InterPro" id="IPR012338">
    <property type="entry name" value="Beta-lactam/transpept-like"/>
</dbReference>
<feature type="compositionally biased region" description="Acidic residues" evidence="4">
    <location>
        <begin position="748"/>
        <end position="761"/>
    </location>
</feature>
<dbReference type="AlphaFoldDB" id="A0AAE3DK63"/>
<evidence type="ECO:0000256" key="1">
    <source>
        <dbReference type="ARBA" id="ARBA00004370"/>
    </source>
</evidence>
<keyword evidence="3" id="KW-0472">Membrane</keyword>
<evidence type="ECO:0000313" key="8">
    <source>
        <dbReference type="Proteomes" id="UP001198962"/>
    </source>
</evidence>
<proteinExistence type="inferred from homology"/>
<dbReference type="PANTHER" id="PTHR30627">
    <property type="entry name" value="PEPTIDOGLYCAN D,D-TRANSPEPTIDASE"/>
    <property type="match status" value="1"/>
</dbReference>
<dbReference type="EMBL" id="JAJEPU010000003">
    <property type="protein sequence ID" value="MCC2163621.1"/>
    <property type="molecule type" value="Genomic_DNA"/>
</dbReference>
<feature type="compositionally biased region" description="Polar residues" evidence="4">
    <location>
        <begin position="733"/>
        <end position="743"/>
    </location>
</feature>
<feature type="region of interest" description="Disordered" evidence="4">
    <location>
        <begin position="674"/>
        <end position="761"/>
    </location>
</feature>
<feature type="domain" description="Penicillin-binding protein transpeptidase" evidence="5">
    <location>
        <begin position="255"/>
        <end position="616"/>
    </location>
</feature>
<evidence type="ECO:0000256" key="4">
    <source>
        <dbReference type="SAM" id="MobiDB-lite"/>
    </source>
</evidence>
<dbReference type="Pfam" id="PF03717">
    <property type="entry name" value="PBP_dimer"/>
    <property type="match status" value="1"/>
</dbReference>
<evidence type="ECO:0000256" key="3">
    <source>
        <dbReference type="ARBA" id="ARBA00023136"/>
    </source>
</evidence>
<name>A0AAE3DK63_9FIRM</name>
<evidence type="ECO:0000313" key="7">
    <source>
        <dbReference type="EMBL" id="MCC2163621.1"/>
    </source>
</evidence>
<keyword evidence="8" id="KW-1185">Reference proteome</keyword>
<dbReference type="GO" id="GO:0071555">
    <property type="term" value="P:cell wall organization"/>
    <property type="evidence" value="ECO:0007669"/>
    <property type="project" value="TreeGrafter"/>
</dbReference>
<dbReference type="SUPFAM" id="SSF56519">
    <property type="entry name" value="Penicillin binding protein dimerisation domain"/>
    <property type="match status" value="1"/>
</dbReference>
<protein>
    <submittedName>
        <fullName evidence="7">Penicillin-binding protein 2</fullName>
    </submittedName>
</protein>
<dbReference type="Gene3D" id="3.40.710.10">
    <property type="entry name" value="DD-peptidase/beta-lactamase superfamily"/>
    <property type="match status" value="1"/>
</dbReference>
<accession>A0AAE3DK63</accession>
<dbReference type="GO" id="GO:0008658">
    <property type="term" value="F:penicillin binding"/>
    <property type="evidence" value="ECO:0007669"/>
    <property type="project" value="InterPro"/>
</dbReference>
<dbReference type="GO" id="GO:0005886">
    <property type="term" value="C:plasma membrane"/>
    <property type="evidence" value="ECO:0007669"/>
    <property type="project" value="TreeGrafter"/>
</dbReference>
<dbReference type="SUPFAM" id="SSF56601">
    <property type="entry name" value="beta-lactamase/transpeptidase-like"/>
    <property type="match status" value="1"/>
</dbReference>